<organism evidence="2 3">
    <name type="scientific">Triparma verrucosa</name>
    <dbReference type="NCBI Taxonomy" id="1606542"/>
    <lineage>
        <taxon>Eukaryota</taxon>
        <taxon>Sar</taxon>
        <taxon>Stramenopiles</taxon>
        <taxon>Ochrophyta</taxon>
        <taxon>Bolidophyceae</taxon>
        <taxon>Parmales</taxon>
        <taxon>Triparmaceae</taxon>
        <taxon>Triparma</taxon>
    </lineage>
</organism>
<evidence type="ECO:0000313" key="3">
    <source>
        <dbReference type="Proteomes" id="UP001165160"/>
    </source>
</evidence>
<dbReference type="Gene3D" id="1.20.910.10">
    <property type="entry name" value="Heme oxygenase-like"/>
    <property type="match status" value="1"/>
</dbReference>
<feature type="transmembrane region" description="Helical" evidence="1">
    <location>
        <begin position="226"/>
        <end position="246"/>
    </location>
</feature>
<sequence>MASKPSTTRSVRDQGVPDGLFRSCMDVIRTSHTKGQMLRTLFIMSGVFSDKLLYAELLTQFYVTTEALGALIDEASEFDLETLEKYKGFHLDYLSDLSSLLGPSHLAQIDSFKTPSSLKYIQALKENASHESLLAGIIILWGPMVIGGGAMLYPKVKKAYGGECVKTFEKFIGAGREQRRKEFIDYIDTVGSRLTPSQFSKVVDLCDTYMKMNNEMMIQVKRRPWWFKWGVGVVVSVAVGAVIHAYTKNPKK</sequence>
<evidence type="ECO:0000256" key="1">
    <source>
        <dbReference type="SAM" id="Phobius"/>
    </source>
</evidence>
<reference evidence="3" key="1">
    <citation type="journal article" date="2023" name="Commun. Biol.">
        <title>Genome analysis of Parmales, the sister group of diatoms, reveals the evolutionary specialization of diatoms from phago-mixotrophs to photoautotrophs.</title>
        <authorList>
            <person name="Ban H."/>
            <person name="Sato S."/>
            <person name="Yoshikawa S."/>
            <person name="Yamada K."/>
            <person name="Nakamura Y."/>
            <person name="Ichinomiya M."/>
            <person name="Sato N."/>
            <person name="Blanc-Mathieu R."/>
            <person name="Endo H."/>
            <person name="Kuwata A."/>
            <person name="Ogata H."/>
        </authorList>
    </citation>
    <scope>NUCLEOTIDE SEQUENCE [LARGE SCALE GENOMIC DNA]</scope>
    <source>
        <strain evidence="3">NIES 3699</strain>
    </source>
</reference>
<feature type="transmembrane region" description="Helical" evidence="1">
    <location>
        <begin position="133"/>
        <end position="153"/>
    </location>
</feature>
<dbReference type="EMBL" id="BRXX01000133">
    <property type="protein sequence ID" value="GMH92830.1"/>
    <property type="molecule type" value="Genomic_DNA"/>
</dbReference>
<dbReference type="Proteomes" id="UP001165160">
    <property type="component" value="Unassembled WGS sequence"/>
</dbReference>
<evidence type="ECO:0008006" key="4">
    <source>
        <dbReference type="Google" id="ProtNLM"/>
    </source>
</evidence>
<keyword evidence="3" id="KW-1185">Reference proteome</keyword>
<keyword evidence="1" id="KW-0472">Membrane</keyword>
<evidence type="ECO:0000313" key="2">
    <source>
        <dbReference type="EMBL" id="GMH92830.1"/>
    </source>
</evidence>
<comment type="caution">
    <text evidence="2">The sequence shown here is derived from an EMBL/GenBank/DDBJ whole genome shotgun (WGS) entry which is preliminary data.</text>
</comment>
<name>A0A9W7BUW9_9STRA</name>
<dbReference type="AlphaFoldDB" id="A0A9W7BUW9"/>
<keyword evidence="1" id="KW-1133">Transmembrane helix</keyword>
<gene>
    <name evidence="2" type="ORF">TrVE_jg10822</name>
</gene>
<proteinExistence type="predicted"/>
<keyword evidence="1" id="KW-0812">Transmembrane</keyword>
<dbReference type="InterPro" id="IPR016084">
    <property type="entry name" value="Haem_Oase-like_multi-hlx"/>
</dbReference>
<dbReference type="SUPFAM" id="SSF48613">
    <property type="entry name" value="Heme oxygenase-like"/>
    <property type="match status" value="1"/>
</dbReference>
<accession>A0A9W7BUW9</accession>
<protein>
    <recommendedName>
        <fullName evidence="4">Heme oxygenase</fullName>
    </recommendedName>
</protein>